<feature type="non-terminal residue" evidence="1">
    <location>
        <position position="1"/>
    </location>
</feature>
<sequence>MKCFQKLEERKVGEKSCWGAQSQLFILKIQLWQQGDINQLSLGLNRKRLVHVYGVSTASHATQRTYVNINGKPADAKSSRGEYYGNIASTNVQEVDIIKATFDPTLLELDGNSVENISTNYTRSWTLLSRLLVKNVYRVTKFLSNLSEFQALESRKTMLRNIPARISFCRMILRGTWVFLMKEKSKVGSIFENLHNIHNFKPASKYLELITTTPFQALISKSTELYTRVRVLITHNRMELPLMYNPNSREKFFPHLNKMSFWVLNFNTLRFIFQVKKHLKDHVHWLSRLVELRYNNLFMLISPFRTHDVDYVGSTMGDGMDGVWSRFSKGNVHVYIGKESNKRGEYGRDTCPVGYLYYGRIALLIGRLCRLGRLGSYRVRLTPWSLHHQSTTPSTE</sequence>
<reference evidence="1" key="1">
    <citation type="submission" date="2018-05" db="EMBL/GenBank/DDBJ databases">
        <title>Draft genome of Mucuna pruriens seed.</title>
        <authorList>
            <person name="Nnadi N.E."/>
            <person name="Vos R."/>
            <person name="Hasami M.H."/>
            <person name="Devisetty U.K."/>
            <person name="Aguiy J.C."/>
        </authorList>
    </citation>
    <scope>NUCLEOTIDE SEQUENCE [LARGE SCALE GENOMIC DNA]</scope>
    <source>
        <strain evidence="1">JCA_2017</strain>
    </source>
</reference>
<organism evidence="1 2">
    <name type="scientific">Mucuna pruriens</name>
    <name type="common">Velvet bean</name>
    <name type="synonym">Dolichos pruriens</name>
    <dbReference type="NCBI Taxonomy" id="157652"/>
    <lineage>
        <taxon>Eukaryota</taxon>
        <taxon>Viridiplantae</taxon>
        <taxon>Streptophyta</taxon>
        <taxon>Embryophyta</taxon>
        <taxon>Tracheophyta</taxon>
        <taxon>Spermatophyta</taxon>
        <taxon>Magnoliopsida</taxon>
        <taxon>eudicotyledons</taxon>
        <taxon>Gunneridae</taxon>
        <taxon>Pentapetalae</taxon>
        <taxon>rosids</taxon>
        <taxon>fabids</taxon>
        <taxon>Fabales</taxon>
        <taxon>Fabaceae</taxon>
        <taxon>Papilionoideae</taxon>
        <taxon>50 kb inversion clade</taxon>
        <taxon>NPAAA clade</taxon>
        <taxon>indigoferoid/millettioid clade</taxon>
        <taxon>Phaseoleae</taxon>
        <taxon>Mucuna</taxon>
    </lineage>
</organism>
<protein>
    <submittedName>
        <fullName evidence="1">Uncharacterized protein</fullName>
    </submittedName>
</protein>
<dbReference type="EMBL" id="QJKJ01001934">
    <property type="protein sequence ID" value="RDY05160.1"/>
    <property type="molecule type" value="Genomic_DNA"/>
</dbReference>
<comment type="caution">
    <text evidence="1">The sequence shown here is derived from an EMBL/GenBank/DDBJ whole genome shotgun (WGS) entry which is preliminary data.</text>
</comment>
<proteinExistence type="predicted"/>
<accession>A0A371HQT8</accession>
<dbReference type="AlphaFoldDB" id="A0A371HQT8"/>
<gene>
    <name evidence="1" type="ORF">CR513_11033</name>
</gene>
<evidence type="ECO:0000313" key="1">
    <source>
        <dbReference type="EMBL" id="RDY05160.1"/>
    </source>
</evidence>
<evidence type="ECO:0000313" key="2">
    <source>
        <dbReference type="Proteomes" id="UP000257109"/>
    </source>
</evidence>
<name>A0A371HQT8_MUCPR</name>
<keyword evidence="2" id="KW-1185">Reference proteome</keyword>
<dbReference type="Proteomes" id="UP000257109">
    <property type="component" value="Unassembled WGS sequence"/>
</dbReference>